<proteinExistence type="inferred from homology"/>
<dbReference type="GO" id="GO:0002949">
    <property type="term" value="P:tRNA threonylcarbamoyladenosine modification"/>
    <property type="evidence" value="ECO:0007669"/>
    <property type="project" value="UniProtKB-UniRule"/>
</dbReference>
<comment type="cofactor">
    <cofactor evidence="8">
        <name>Fe(2+)</name>
        <dbReference type="ChEBI" id="CHEBI:29033"/>
    </cofactor>
    <text evidence="8">Binds 1 Fe(2+) ion per subunit.</text>
</comment>
<dbReference type="InterPro" id="IPR043129">
    <property type="entry name" value="ATPase_NBD"/>
</dbReference>
<name>A0A2A4Z571_9PROT</name>
<sequence length="346" mass="36970">MICLGLESSCDDTAAAIVRRNADGSRDILANIIHTQTDVHAPFGGVVPELAARAHIEYMDKMVTEALKAAQLTYDDLNLVAATSGPGLLGGVIIGLMSGKAISLAHDLPFVAVNHLEGHALTAGLSHGIEPPYLLLLISGGHTQILQVNKVGHYELLGTTIDDAIGEAFDKVAKLLGLGYPGGPFVEEYAKQGDPKRFNLPRPMKGRKNCDFSFSGLKTAVLHAAKKIQPITQQDKYDLCAGFQAAAADMLADRLKRAMLLFRENLNITDGSEQKLIIAGGVAANKAIAQKLTELGQDHAFELIVPPANLCTDNGAMIAWAGITQYLNGNTNDLTAAPRARWPLYE</sequence>
<keyword evidence="3 8" id="KW-0819">tRNA processing</keyword>
<organism evidence="10">
    <name type="scientific">OCS116 cluster bacterium</name>
    <dbReference type="NCBI Taxonomy" id="2030921"/>
    <lineage>
        <taxon>Bacteria</taxon>
        <taxon>Pseudomonadati</taxon>
        <taxon>Pseudomonadota</taxon>
        <taxon>Alphaproteobacteria</taxon>
        <taxon>OCS116 cluster</taxon>
    </lineage>
</organism>
<keyword evidence="1 8" id="KW-0963">Cytoplasm</keyword>
<dbReference type="GO" id="GO:0005506">
    <property type="term" value="F:iron ion binding"/>
    <property type="evidence" value="ECO:0007669"/>
    <property type="project" value="UniProtKB-UniRule"/>
</dbReference>
<evidence type="ECO:0000256" key="1">
    <source>
        <dbReference type="ARBA" id="ARBA00022490"/>
    </source>
</evidence>
<dbReference type="PANTHER" id="PTHR11735">
    <property type="entry name" value="TRNA N6-ADENOSINE THREONYLCARBAMOYLTRANSFERASE"/>
    <property type="match status" value="1"/>
</dbReference>
<dbReference type="Pfam" id="PF00814">
    <property type="entry name" value="TsaD"/>
    <property type="match status" value="1"/>
</dbReference>
<dbReference type="SUPFAM" id="SSF53067">
    <property type="entry name" value="Actin-like ATPase domain"/>
    <property type="match status" value="2"/>
</dbReference>
<dbReference type="FunFam" id="3.30.420.40:FF:000040">
    <property type="entry name" value="tRNA N6-adenosine threonylcarbamoyltransferase"/>
    <property type="match status" value="1"/>
</dbReference>
<feature type="binding site" evidence="8">
    <location>
        <position position="115"/>
    </location>
    <ligand>
        <name>Fe cation</name>
        <dbReference type="ChEBI" id="CHEBI:24875"/>
    </ligand>
</feature>
<protein>
    <recommendedName>
        <fullName evidence="8">tRNA N6-adenosine threonylcarbamoyltransferase</fullName>
        <ecNumber evidence="8">2.3.1.234</ecNumber>
    </recommendedName>
    <alternativeName>
        <fullName evidence="8">N6-L-threonylcarbamoyladenine synthase</fullName>
        <shortName evidence="8">t(6)A synthase</shortName>
    </alternativeName>
    <alternativeName>
        <fullName evidence="8">t(6)A37 threonylcarbamoyladenosine biosynthesis protein TsaD</fullName>
    </alternativeName>
    <alternativeName>
        <fullName evidence="8">tRNA threonylcarbamoyladenosine biosynthesis protein TsaD</fullName>
    </alternativeName>
</protein>
<dbReference type="InterPro" id="IPR017861">
    <property type="entry name" value="KAE1/TsaD"/>
</dbReference>
<dbReference type="PRINTS" id="PR00789">
    <property type="entry name" value="OSIALOPTASE"/>
</dbReference>
<keyword evidence="2 8" id="KW-0808">Transferase</keyword>
<evidence type="ECO:0000256" key="7">
    <source>
        <dbReference type="ARBA" id="ARBA00048117"/>
    </source>
</evidence>
<evidence type="ECO:0000256" key="6">
    <source>
        <dbReference type="ARBA" id="ARBA00023315"/>
    </source>
</evidence>
<dbReference type="NCBIfam" id="TIGR00329">
    <property type="entry name" value="gcp_kae1"/>
    <property type="match status" value="1"/>
</dbReference>
<comment type="similarity">
    <text evidence="8">Belongs to the KAE1 / TsaD family.</text>
</comment>
<feature type="binding site" evidence="8">
    <location>
        <position position="187"/>
    </location>
    <ligand>
        <name>substrate</name>
    </ligand>
</feature>
<dbReference type="EMBL" id="NVUS01000007">
    <property type="protein sequence ID" value="PCJ01718.1"/>
    <property type="molecule type" value="Genomic_DNA"/>
</dbReference>
<comment type="subcellular location">
    <subcellularLocation>
        <location evidence="8">Cytoplasm</location>
    </subcellularLocation>
</comment>
<reference key="1">
    <citation type="submission" date="2017-08" db="EMBL/GenBank/DDBJ databases">
        <title>A dynamic microbial community with high functional redundancy inhabits the cold, oxic subseafloor aquifer.</title>
        <authorList>
            <person name="Tully B.J."/>
            <person name="Wheat C.G."/>
            <person name="Glazer B.T."/>
            <person name="Huber J.A."/>
        </authorList>
    </citation>
    <scope>NUCLEOTIDE SEQUENCE [LARGE SCALE GENOMIC DNA]</scope>
</reference>
<dbReference type="HAMAP" id="MF_01445">
    <property type="entry name" value="TsaD"/>
    <property type="match status" value="1"/>
</dbReference>
<evidence type="ECO:0000256" key="2">
    <source>
        <dbReference type="ARBA" id="ARBA00022679"/>
    </source>
</evidence>
<evidence type="ECO:0000256" key="5">
    <source>
        <dbReference type="ARBA" id="ARBA00023004"/>
    </source>
</evidence>
<evidence type="ECO:0000256" key="8">
    <source>
        <dbReference type="HAMAP-Rule" id="MF_01445"/>
    </source>
</evidence>
<dbReference type="InterPro" id="IPR017860">
    <property type="entry name" value="Peptidase_M22_CS"/>
</dbReference>
<dbReference type="FunFam" id="3.30.420.40:FF:000012">
    <property type="entry name" value="tRNA N6-adenosine threonylcarbamoyltransferase"/>
    <property type="match status" value="1"/>
</dbReference>
<comment type="function">
    <text evidence="8">Required for the formation of a threonylcarbamoyl group on adenosine at position 37 (t(6)A37) in tRNAs that read codons beginning with adenine. Is involved in the transfer of the threonylcarbamoyl moiety of threonylcarbamoyl-AMP (TC-AMP) to the N6 group of A37, together with TsaE and TsaB. TsaD likely plays a direct catalytic role in this reaction.</text>
</comment>
<feature type="binding site" evidence="8">
    <location>
        <position position="183"/>
    </location>
    <ligand>
        <name>substrate</name>
    </ligand>
</feature>
<feature type="binding site" evidence="8">
    <location>
        <position position="119"/>
    </location>
    <ligand>
        <name>Fe cation</name>
        <dbReference type="ChEBI" id="CHEBI:24875"/>
    </ligand>
</feature>
<dbReference type="AlphaFoldDB" id="A0A2A4Z571"/>
<keyword evidence="5 8" id="KW-0408">Iron</keyword>
<keyword evidence="4 8" id="KW-0479">Metal-binding</keyword>
<dbReference type="Gene3D" id="3.30.420.40">
    <property type="match status" value="2"/>
</dbReference>
<dbReference type="PANTHER" id="PTHR11735:SF6">
    <property type="entry name" value="TRNA N6-ADENOSINE THREONYLCARBAMOYLTRANSFERASE, MITOCHONDRIAL"/>
    <property type="match status" value="1"/>
</dbReference>
<comment type="caution">
    <text evidence="10">The sequence shown here is derived from an EMBL/GenBank/DDBJ whole genome shotgun (WGS) entry which is preliminary data.</text>
</comment>
<dbReference type="InterPro" id="IPR000905">
    <property type="entry name" value="Gcp-like_dom"/>
</dbReference>
<dbReference type="CDD" id="cd24133">
    <property type="entry name" value="ASKHA_NBD_TsaD_bac"/>
    <property type="match status" value="1"/>
</dbReference>
<evidence type="ECO:0000313" key="10">
    <source>
        <dbReference type="EMBL" id="PCJ01718.1"/>
    </source>
</evidence>
<evidence type="ECO:0000256" key="4">
    <source>
        <dbReference type="ARBA" id="ARBA00022723"/>
    </source>
</evidence>
<dbReference type="PROSITE" id="PS01016">
    <property type="entry name" value="GLYCOPROTEASE"/>
    <property type="match status" value="1"/>
</dbReference>
<feature type="binding site" evidence="8">
    <location>
        <position position="170"/>
    </location>
    <ligand>
        <name>substrate</name>
    </ligand>
</feature>
<dbReference type="NCBIfam" id="TIGR03723">
    <property type="entry name" value="T6A_TsaD_YgjD"/>
    <property type="match status" value="1"/>
</dbReference>
<feature type="binding site" evidence="8">
    <location>
        <position position="285"/>
    </location>
    <ligand>
        <name>substrate</name>
    </ligand>
</feature>
<evidence type="ECO:0000259" key="9">
    <source>
        <dbReference type="Pfam" id="PF00814"/>
    </source>
</evidence>
<dbReference type="InterPro" id="IPR022450">
    <property type="entry name" value="TsaD"/>
</dbReference>
<gene>
    <name evidence="8 10" type="primary">tsaD</name>
    <name evidence="10" type="ORF">COB13_07490</name>
</gene>
<feature type="binding site" evidence="8">
    <location>
        <begin position="137"/>
        <end position="141"/>
    </location>
    <ligand>
        <name>substrate</name>
    </ligand>
</feature>
<dbReference type="GO" id="GO:0061711">
    <property type="term" value="F:tRNA N(6)-L-threonylcarbamoyladenine synthase activity"/>
    <property type="evidence" value="ECO:0007669"/>
    <property type="project" value="UniProtKB-EC"/>
</dbReference>
<dbReference type="GO" id="GO:0005737">
    <property type="term" value="C:cytoplasm"/>
    <property type="evidence" value="ECO:0007669"/>
    <property type="project" value="UniProtKB-SubCell"/>
</dbReference>
<keyword evidence="6 8" id="KW-0012">Acyltransferase</keyword>
<accession>A0A2A4Z571</accession>
<feature type="binding site" evidence="8">
    <location>
        <position position="313"/>
    </location>
    <ligand>
        <name>Fe cation</name>
        <dbReference type="ChEBI" id="CHEBI:24875"/>
    </ligand>
</feature>
<feature type="domain" description="Gcp-like" evidence="9">
    <location>
        <begin position="28"/>
        <end position="320"/>
    </location>
</feature>
<reference evidence="10" key="2">
    <citation type="journal article" date="2018" name="ISME J.">
        <title>A dynamic microbial community with high functional redundancy inhabits the cold, oxic subseafloor aquifer.</title>
        <authorList>
            <person name="Tully B.J."/>
            <person name="Wheat C.G."/>
            <person name="Glazer B.T."/>
            <person name="Huber J.A."/>
        </authorList>
    </citation>
    <scope>NUCLEOTIDE SEQUENCE</scope>
    <source>
        <strain evidence="10">NORP83</strain>
    </source>
</reference>
<comment type="catalytic activity">
    <reaction evidence="7 8">
        <text>L-threonylcarbamoyladenylate + adenosine(37) in tRNA = N(6)-L-threonylcarbamoyladenosine(37) in tRNA + AMP + H(+)</text>
        <dbReference type="Rhea" id="RHEA:37059"/>
        <dbReference type="Rhea" id="RHEA-COMP:10162"/>
        <dbReference type="Rhea" id="RHEA-COMP:10163"/>
        <dbReference type="ChEBI" id="CHEBI:15378"/>
        <dbReference type="ChEBI" id="CHEBI:73682"/>
        <dbReference type="ChEBI" id="CHEBI:74411"/>
        <dbReference type="ChEBI" id="CHEBI:74418"/>
        <dbReference type="ChEBI" id="CHEBI:456215"/>
        <dbReference type="EC" id="2.3.1.234"/>
    </reaction>
</comment>
<dbReference type="EC" id="2.3.1.234" evidence="8"/>
<evidence type="ECO:0000256" key="3">
    <source>
        <dbReference type="ARBA" id="ARBA00022694"/>
    </source>
</evidence>